<dbReference type="Pfam" id="PF06985">
    <property type="entry name" value="HET"/>
    <property type="match status" value="1"/>
</dbReference>
<evidence type="ECO:0000259" key="1">
    <source>
        <dbReference type="Pfam" id="PF06985"/>
    </source>
</evidence>
<evidence type="ECO:0000313" key="2">
    <source>
        <dbReference type="EMBL" id="TVY64360.1"/>
    </source>
</evidence>
<protein>
    <recommendedName>
        <fullName evidence="1">Heterokaryon incompatibility domain-containing protein</fullName>
    </recommendedName>
</protein>
<accession>A0A8T9BW54</accession>
<dbReference type="EMBL" id="QGMK01001738">
    <property type="protein sequence ID" value="TVY64360.1"/>
    <property type="molecule type" value="Genomic_DNA"/>
</dbReference>
<reference evidence="2 3" key="1">
    <citation type="submission" date="2018-05" db="EMBL/GenBank/DDBJ databases">
        <title>Genome sequencing and assembly of the regulated plant pathogen Lachnellula willkommii and related sister species for the development of diagnostic species identification markers.</title>
        <authorList>
            <person name="Giroux E."/>
            <person name="Bilodeau G."/>
        </authorList>
    </citation>
    <scope>NUCLEOTIDE SEQUENCE [LARGE SCALE GENOMIC DNA]</scope>
    <source>
        <strain evidence="2 3">CBS 268.59</strain>
    </source>
</reference>
<sequence length="337" mass="38499">MALELSGGFCVGCEEARAHFLQEPMIGIQGRASDVKKISQKYYLSWDCRMCMAIRRAAIENNYMRHRDADSPGHSIQYNEDLECEWKDLRQDPDTFKFQSDIYGPDGRRLNLFFARWDAASYLRSIASTGFSDLAMAPSAIRIHEDESTFSPLSLEIAKGWINQCDKHESCCSMAFDFYPTRLLDLSSRGLISVVDGAKPHQHTKYAALSYSWGEGNHTKLLRSNYNFFKRGVDVNTLSQTLKDAIRVTKALGLPYLWVDALCIIQDDHEDWSREAPLMHGVYRGSYINISATASADVSEGLFSIRPSWWCTPAYTYIETTSHDILFERNRPFERGF</sequence>
<dbReference type="PANTHER" id="PTHR33112:SF16">
    <property type="entry name" value="HETEROKARYON INCOMPATIBILITY DOMAIN-CONTAINING PROTEIN"/>
    <property type="match status" value="1"/>
</dbReference>
<comment type="caution">
    <text evidence="2">The sequence shown here is derived from an EMBL/GenBank/DDBJ whole genome shotgun (WGS) entry which is preliminary data.</text>
</comment>
<dbReference type="Proteomes" id="UP000469558">
    <property type="component" value="Unassembled WGS sequence"/>
</dbReference>
<proteinExistence type="predicted"/>
<feature type="domain" description="Heterokaryon incompatibility" evidence="1">
    <location>
        <begin position="206"/>
        <end position="314"/>
    </location>
</feature>
<dbReference type="AlphaFoldDB" id="A0A8T9BW54"/>
<dbReference type="InterPro" id="IPR010730">
    <property type="entry name" value="HET"/>
</dbReference>
<evidence type="ECO:0000313" key="3">
    <source>
        <dbReference type="Proteomes" id="UP000469558"/>
    </source>
</evidence>
<keyword evidence="3" id="KW-1185">Reference proteome</keyword>
<gene>
    <name evidence="2" type="ORF">LSUE1_G009325</name>
</gene>
<name>A0A8T9BW54_9HELO</name>
<dbReference type="OrthoDB" id="5125733at2759"/>
<dbReference type="PANTHER" id="PTHR33112">
    <property type="entry name" value="DOMAIN PROTEIN, PUTATIVE-RELATED"/>
    <property type="match status" value="1"/>
</dbReference>
<organism evidence="2 3">
    <name type="scientific">Lachnellula suecica</name>
    <dbReference type="NCBI Taxonomy" id="602035"/>
    <lineage>
        <taxon>Eukaryota</taxon>
        <taxon>Fungi</taxon>
        <taxon>Dikarya</taxon>
        <taxon>Ascomycota</taxon>
        <taxon>Pezizomycotina</taxon>
        <taxon>Leotiomycetes</taxon>
        <taxon>Helotiales</taxon>
        <taxon>Lachnaceae</taxon>
        <taxon>Lachnellula</taxon>
    </lineage>
</organism>